<reference evidence="1" key="1">
    <citation type="submission" date="2020-05" db="EMBL/GenBank/DDBJ databases">
        <title>Large-scale comparative analyses of tick genomes elucidate their genetic diversity and vector capacities.</title>
        <authorList>
            <person name="Jia N."/>
            <person name="Wang J."/>
            <person name="Shi W."/>
            <person name="Du L."/>
            <person name="Sun Y."/>
            <person name="Zhan W."/>
            <person name="Jiang J."/>
            <person name="Wang Q."/>
            <person name="Zhang B."/>
            <person name="Ji P."/>
            <person name="Sakyi L.B."/>
            <person name="Cui X."/>
            <person name="Yuan T."/>
            <person name="Jiang B."/>
            <person name="Yang W."/>
            <person name="Lam T.T.-Y."/>
            <person name="Chang Q."/>
            <person name="Ding S."/>
            <person name="Wang X."/>
            <person name="Zhu J."/>
            <person name="Ruan X."/>
            <person name="Zhao L."/>
            <person name="Wei J."/>
            <person name="Que T."/>
            <person name="Du C."/>
            <person name="Cheng J."/>
            <person name="Dai P."/>
            <person name="Han X."/>
            <person name="Huang E."/>
            <person name="Gao Y."/>
            <person name="Liu J."/>
            <person name="Shao H."/>
            <person name="Ye R."/>
            <person name="Li L."/>
            <person name="Wei W."/>
            <person name="Wang X."/>
            <person name="Wang C."/>
            <person name="Yang T."/>
            <person name="Huo Q."/>
            <person name="Li W."/>
            <person name="Guo W."/>
            <person name="Chen H."/>
            <person name="Zhou L."/>
            <person name="Ni X."/>
            <person name="Tian J."/>
            <person name="Zhou Y."/>
            <person name="Sheng Y."/>
            <person name="Liu T."/>
            <person name="Pan Y."/>
            <person name="Xia L."/>
            <person name="Li J."/>
            <person name="Zhao F."/>
            <person name="Cao W."/>
        </authorList>
    </citation>
    <scope>NUCLEOTIDE SEQUENCE</scope>
    <source>
        <strain evidence="1">Hyas-2018</strain>
    </source>
</reference>
<organism evidence="1 2">
    <name type="scientific">Hyalomma asiaticum</name>
    <name type="common">Tick</name>
    <dbReference type="NCBI Taxonomy" id="266040"/>
    <lineage>
        <taxon>Eukaryota</taxon>
        <taxon>Metazoa</taxon>
        <taxon>Ecdysozoa</taxon>
        <taxon>Arthropoda</taxon>
        <taxon>Chelicerata</taxon>
        <taxon>Arachnida</taxon>
        <taxon>Acari</taxon>
        <taxon>Parasitiformes</taxon>
        <taxon>Ixodida</taxon>
        <taxon>Ixodoidea</taxon>
        <taxon>Ixodidae</taxon>
        <taxon>Hyalomminae</taxon>
        <taxon>Hyalomma</taxon>
    </lineage>
</organism>
<comment type="caution">
    <text evidence="1">The sequence shown here is derived from an EMBL/GenBank/DDBJ whole genome shotgun (WGS) entry which is preliminary data.</text>
</comment>
<proteinExistence type="predicted"/>
<evidence type="ECO:0000313" key="2">
    <source>
        <dbReference type="Proteomes" id="UP000821845"/>
    </source>
</evidence>
<evidence type="ECO:0000313" key="1">
    <source>
        <dbReference type="EMBL" id="KAH6948236.1"/>
    </source>
</evidence>
<accession>A0ACB7TPS3</accession>
<name>A0ACB7TPS3_HYAAI</name>
<sequence>MGKVSEKPAESDRASNNPVPNPDAPLQLKLAFEAEISFKDTVEAVEAKLCKMQKILDWGNLMGLEEFLRPKKADGEAFTTAQELGNRSPPDPCISKKNGNFKIACKENIVALPPASSPDKAAIFLFTVYFILNLSYPYTFLQILGLVQRVFLKAKGQNMVRQVQPSFLLPFQPRAHYDAVLVLGSRRQISLLPRARRLSPCASCAGKAVSRSFRRRPCDGCRGRSPISPEKRTRALMTTLVRRHR</sequence>
<keyword evidence="2" id="KW-1185">Reference proteome</keyword>
<dbReference type="EMBL" id="CM023481">
    <property type="protein sequence ID" value="KAH6948236.1"/>
    <property type="molecule type" value="Genomic_DNA"/>
</dbReference>
<dbReference type="Proteomes" id="UP000821845">
    <property type="component" value="Chromosome 1"/>
</dbReference>
<gene>
    <name evidence="1" type="ORF">HPB50_023241</name>
</gene>
<protein>
    <submittedName>
        <fullName evidence="1">Uncharacterized protein</fullName>
    </submittedName>
</protein>